<protein>
    <recommendedName>
        <fullName evidence="3">SSD domain-containing protein</fullName>
    </recommendedName>
</protein>
<dbReference type="InterPro" id="IPR042480">
    <property type="entry name" value="DISP3"/>
</dbReference>
<keyword evidence="2" id="KW-1133">Transmembrane helix</keyword>
<proteinExistence type="predicted"/>
<feature type="transmembrane region" description="Helical" evidence="2">
    <location>
        <begin position="576"/>
        <end position="597"/>
    </location>
</feature>
<feature type="transmembrane region" description="Helical" evidence="2">
    <location>
        <begin position="1493"/>
        <end position="1517"/>
    </location>
</feature>
<gene>
    <name evidence="4" type="ORF">PCOR1329_LOCUS68710</name>
</gene>
<organism evidence="4 5">
    <name type="scientific">Prorocentrum cordatum</name>
    <dbReference type="NCBI Taxonomy" id="2364126"/>
    <lineage>
        <taxon>Eukaryota</taxon>
        <taxon>Sar</taxon>
        <taxon>Alveolata</taxon>
        <taxon>Dinophyceae</taxon>
        <taxon>Prorocentrales</taxon>
        <taxon>Prorocentraceae</taxon>
        <taxon>Prorocentrum</taxon>
    </lineage>
</organism>
<feature type="transmembrane region" description="Helical" evidence="2">
    <location>
        <begin position="234"/>
        <end position="252"/>
    </location>
</feature>
<dbReference type="PROSITE" id="PS50156">
    <property type="entry name" value="SSD"/>
    <property type="match status" value="1"/>
</dbReference>
<dbReference type="EMBL" id="CAUYUJ010018981">
    <property type="protein sequence ID" value="CAK0887736.1"/>
    <property type="molecule type" value="Genomic_DNA"/>
</dbReference>
<feature type="transmembrane region" description="Helical" evidence="2">
    <location>
        <begin position="551"/>
        <end position="571"/>
    </location>
</feature>
<feature type="domain" description="SSD" evidence="3">
    <location>
        <begin position="611"/>
        <end position="704"/>
    </location>
</feature>
<evidence type="ECO:0000256" key="2">
    <source>
        <dbReference type="SAM" id="Phobius"/>
    </source>
</evidence>
<dbReference type="Pfam" id="PF12349">
    <property type="entry name" value="Sterol-sensing"/>
    <property type="match status" value="1"/>
</dbReference>
<dbReference type="InterPro" id="IPR000731">
    <property type="entry name" value="SSD"/>
</dbReference>
<evidence type="ECO:0000313" key="5">
    <source>
        <dbReference type="Proteomes" id="UP001189429"/>
    </source>
</evidence>
<feature type="compositionally biased region" description="Basic and acidic residues" evidence="1">
    <location>
        <begin position="53"/>
        <end position="63"/>
    </location>
</feature>
<feature type="transmembrane region" description="Helical" evidence="2">
    <location>
        <begin position="766"/>
        <end position="789"/>
    </location>
</feature>
<feature type="transmembrane region" description="Helical" evidence="2">
    <location>
        <begin position="655"/>
        <end position="673"/>
    </location>
</feature>
<reference evidence="4" key="1">
    <citation type="submission" date="2023-10" db="EMBL/GenBank/DDBJ databases">
        <authorList>
            <person name="Chen Y."/>
            <person name="Shah S."/>
            <person name="Dougan E. K."/>
            <person name="Thang M."/>
            <person name="Chan C."/>
        </authorList>
    </citation>
    <scope>NUCLEOTIDE SEQUENCE [LARGE SCALE GENOMIC DNA]</scope>
</reference>
<feature type="region of interest" description="Disordered" evidence="1">
    <location>
        <begin position="1"/>
        <end position="76"/>
    </location>
</feature>
<dbReference type="Gene3D" id="1.20.1640.10">
    <property type="entry name" value="Multidrug efflux transporter AcrB transmembrane domain"/>
    <property type="match status" value="2"/>
</dbReference>
<sequence length="1562" mass="171252">MEAGGEEPAATADDGARPAAGREAAPTDEAELGAPGGALPVPAVDPVPPTTSEEERCADDRSSRSIASAEHPEHTCAHAERCADDRSNRSIASVEHPEHTCAHAALAKVARGALVEVVGLERSADLNGSIGRIGGHDEASDTYVVHFASGRPSKARLRRQNFQAAPEGAAEKAQAEAPPPREAADAGLAPGQAMVPVTTTFGLGQTHQEEAQSSCPGLVSVVHTYAAVTKRCPVALIVLYLVLLVALIAGGWRTFELDEEFSSFVNADGQAMRNREAYLLALQEMGDSADGRRLLGVGGDAGAARRAPRTEAARAGGDAARAEGAEAAAATAANGSSAHRRLSQAYSMNWLRDGNTFRERALRDQRDFEAELRNGTRWQNYCREKVVAEAERWMCDPGESFAALAYPSQGSATSAHEDFKLAYDGRGTDLMSLRAVFAQMQDGLENGNDKSREIIRYFPKSFEMPDVLNTDSEIEKTIAIRTTFTWYIYFGSLSDSVSEQRDGKQKENEEYEEFLVDYIYPILQQASDKYSNVHIYYTGDLIKSHEIRITLWSDILLAIGSIIFVTIFMWVHMRSLLLALGGFFIIFSSVPVAYVLTPVAKTTVASFLSLFLVTVIDIDVIFVFVDMWEQSSRMKNPTIEGRLVEMIMRAGKSTLATSLTTSLSFFANLASALQPLREFGLFMGLSVMSVYFLALLFMPPLVVLRERCADEANRRKIMTRTIDISLGQMTTLEVSSWGPCSFLCGPIDKDKPRLVNSLLAKLVDSIAGCSCALLCLTFLCLPVFFWGIATQITVDTGIPEIFPEGHNQAEVLKYAPDFDAADDLSVWIGNVERGGSVCKLDVFGSRSPPGEGCVLNWCELDAEEQPPAVDEALCFQATARAGAGGAWDVTPGHGGYDGCDTVEVVSRLVAAEASWPTSEAASTAWLQESGALTTFAPGLEGLYELDVSESRFITERPMGFQDWQAGSVHMTSLAKSSVKACPSLVDKEDDDPYTSLDDKVCPYALPATPTGNDEVQNVSSRHCEIHTVCFAGTRVCKMPDNWALANFTLNLSAAVGGSSERLLLAPDAASDPVDAVRRPSGGRVGSRPRRAAVGRQLSDFEWYNWDVYMVPSMQSRPTDSWYPMYPGNFDVTLVYGIRPARSTPLVGKWPEYWSFDTTFEPSNPWAQRAVLNMCTNAFLTYDLFVLDPDAYPSEVYCWAWYFRQWLNEGNGAGSFPSRDFDADFKTFYDQYDSITTDVKKDIWMDDGKMKACKMSMHVDLSRDMTKEAGLSYMSKWDAFVESENAKAHMTANKAWHTAQVWVSAEAHDAIISGTTSTILIELLCSFTGLIIFTGDLILAVLVLTLVIINISGLAFFMISIMKWAIGPIEVICLVLSLVVFVGFSVTYSLHIAHNFSRIREGDSLYKEALQKIRRRQQRRASKQKAQKRGDPALGAPEDQDEPWTPTPFDCRVARTRVAMMRVGGAVLSSTVSTIGGSVFLLFCTLTIFLKLGAVIMCVTTLSVFYTVVSLPAVLIRFGPSGDPCYKRAPRRMWRALTGSAVQPRADEEPLMQVPMDDLDILY</sequence>
<feature type="transmembrane region" description="Helical" evidence="2">
    <location>
        <begin position="1336"/>
        <end position="1358"/>
    </location>
</feature>
<feature type="transmembrane region" description="Helical" evidence="2">
    <location>
        <begin position="1464"/>
        <end position="1487"/>
    </location>
</feature>
<feature type="compositionally biased region" description="Basic residues" evidence="1">
    <location>
        <begin position="1415"/>
        <end position="1426"/>
    </location>
</feature>
<evidence type="ECO:0000256" key="1">
    <source>
        <dbReference type="SAM" id="MobiDB-lite"/>
    </source>
</evidence>
<dbReference type="InterPro" id="IPR053958">
    <property type="entry name" value="HMGCR/SNAP/NPC1-like_SSD"/>
</dbReference>
<dbReference type="SUPFAM" id="SSF82866">
    <property type="entry name" value="Multidrug efflux transporter AcrB transmembrane domain"/>
    <property type="match status" value="2"/>
</dbReference>
<keyword evidence="2" id="KW-0472">Membrane</keyword>
<comment type="caution">
    <text evidence="4">The sequence shown here is derived from an EMBL/GenBank/DDBJ whole genome shotgun (WGS) entry which is preliminary data.</text>
</comment>
<feature type="transmembrane region" description="Helical" evidence="2">
    <location>
        <begin position="679"/>
        <end position="704"/>
    </location>
</feature>
<keyword evidence="5" id="KW-1185">Reference proteome</keyword>
<evidence type="ECO:0000259" key="3">
    <source>
        <dbReference type="PROSITE" id="PS50156"/>
    </source>
</evidence>
<dbReference type="PANTHER" id="PTHR46687">
    <property type="entry name" value="PROTEIN DISPATCHED HOMOLOG 3"/>
    <property type="match status" value="1"/>
</dbReference>
<keyword evidence="2" id="KW-0812">Transmembrane</keyword>
<feature type="transmembrane region" description="Helical" evidence="2">
    <location>
        <begin position="1364"/>
        <end position="1389"/>
    </location>
</feature>
<feature type="region of interest" description="Disordered" evidence="1">
    <location>
        <begin position="1415"/>
        <end position="1446"/>
    </location>
</feature>
<name>A0ABN9WQK0_9DINO</name>
<accession>A0ABN9WQK0</accession>
<feature type="region of interest" description="Disordered" evidence="1">
    <location>
        <begin position="160"/>
        <end position="187"/>
    </location>
</feature>
<feature type="compositionally biased region" description="Low complexity" evidence="1">
    <location>
        <begin position="9"/>
        <end position="24"/>
    </location>
</feature>
<dbReference type="PANTHER" id="PTHR46687:SF1">
    <property type="entry name" value="PROTEIN DISPATCHED HOMOLOG 3"/>
    <property type="match status" value="1"/>
</dbReference>
<dbReference type="Proteomes" id="UP001189429">
    <property type="component" value="Unassembled WGS sequence"/>
</dbReference>
<evidence type="ECO:0000313" key="4">
    <source>
        <dbReference type="EMBL" id="CAK0887736.1"/>
    </source>
</evidence>
<feature type="transmembrane region" description="Helical" evidence="2">
    <location>
        <begin position="1309"/>
        <end position="1329"/>
    </location>
</feature>
<feature type="transmembrane region" description="Helical" evidence="2">
    <location>
        <begin position="603"/>
        <end position="625"/>
    </location>
</feature>